<dbReference type="EMBL" id="CAUYUJ010017035">
    <property type="protein sequence ID" value="CAK0871082.1"/>
    <property type="molecule type" value="Genomic_DNA"/>
</dbReference>
<feature type="region of interest" description="Disordered" evidence="1">
    <location>
        <begin position="1"/>
        <end position="52"/>
    </location>
</feature>
<name>A0ABN9VDL3_9DINO</name>
<evidence type="ECO:0008006" key="4">
    <source>
        <dbReference type="Google" id="ProtNLM"/>
    </source>
</evidence>
<gene>
    <name evidence="2" type="ORF">PCOR1329_LOCUS57025</name>
</gene>
<evidence type="ECO:0000313" key="3">
    <source>
        <dbReference type="Proteomes" id="UP001189429"/>
    </source>
</evidence>
<sequence>RASAADRKKALVARAPAATGEPTAPRPAPRAAAAGHPAKAKKGAAPPRMPREGLELAIRDLAQAIQYGQMQREAAAAAAALASCMPPPGFTQADAAPFAHAPSKDAPAYVTFGKPESARDPWCPWKVHYCGSEASTRDNAGFSRACSDFSRAASEEL</sequence>
<evidence type="ECO:0000313" key="2">
    <source>
        <dbReference type="EMBL" id="CAK0871082.1"/>
    </source>
</evidence>
<protein>
    <recommendedName>
        <fullName evidence="4">AP2/ERF domain-containing protein</fullName>
    </recommendedName>
</protein>
<feature type="non-terminal residue" evidence="2">
    <location>
        <position position="1"/>
    </location>
</feature>
<feature type="compositionally biased region" description="Low complexity" evidence="1">
    <location>
        <begin position="13"/>
        <end position="37"/>
    </location>
</feature>
<organism evidence="2 3">
    <name type="scientific">Prorocentrum cordatum</name>
    <dbReference type="NCBI Taxonomy" id="2364126"/>
    <lineage>
        <taxon>Eukaryota</taxon>
        <taxon>Sar</taxon>
        <taxon>Alveolata</taxon>
        <taxon>Dinophyceae</taxon>
        <taxon>Prorocentrales</taxon>
        <taxon>Prorocentraceae</taxon>
        <taxon>Prorocentrum</taxon>
    </lineage>
</organism>
<accession>A0ABN9VDL3</accession>
<dbReference type="Proteomes" id="UP001189429">
    <property type="component" value="Unassembled WGS sequence"/>
</dbReference>
<evidence type="ECO:0000256" key="1">
    <source>
        <dbReference type="SAM" id="MobiDB-lite"/>
    </source>
</evidence>
<proteinExistence type="predicted"/>
<keyword evidence="3" id="KW-1185">Reference proteome</keyword>
<reference evidence="2" key="1">
    <citation type="submission" date="2023-10" db="EMBL/GenBank/DDBJ databases">
        <authorList>
            <person name="Chen Y."/>
            <person name="Shah S."/>
            <person name="Dougan E. K."/>
            <person name="Thang M."/>
            <person name="Chan C."/>
        </authorList>
    </citation>
    <scope>NUCLEOTIDE SEQUENCE [LARGE SCALE GENOMIC DNA]</scope>
</reference>
<comment type="caution">
    <text evidence="2">The sequence shown here is derived from an EMBL/GenBank/DDBJ whole genome shotgun (WGS) entry which is preliminary data.</text>
</comment>